<feature type="transmembrane region" description="Helical" evidence="6">
    <location>
        <begin position="314"/>
        <end position="331"/>
    </location>
</feature>
<dbReference type="InterPro" id="IPR036259">
    <property type="entry name" value="MFS_trans_sf"/>
</dbReference>
<feature type="transmembrane region" description="Helical" evidence="6">
    <location>
        <begin position="337"/>
        <end position="355"/>
    </location>
</feature>
<feature type="transmembrane region" description="Helical" evidence="6">
    <location>
        <begin position="249"/>
        <end position="271"/>
    </location>
</feature>
<reference evidence="7 8" key="1">
    <citation type="submission" date="2017-04" db="EMBL/GenBank/DDBJ databases">
        <authorList>
            <person name="Afonso C.L."/>
            <person name="Miller P.J."/>
            <person name="Scott M.A."/>
            <person name="Spackman E."/>
            <person name="Goraichik I."/>
            <person name="Dimitrov K.M."/>
            <person name="Suarez D.L."/>
            <person name="Swayne D.E."/>
        </authorList>
    </citation>
    <scope>NUCLEOTIDE SEQUENCE [LARGE SCALE GENOMIC DNA]</scope>
    <source>
        <strain evidence="7 8">DSM 26133</strain>
    </source>
</reference>
<feature type="transmembrane region" description="Helical" evidence="6">
    <location>
        <begin position="60"/>
        <end position="80"/>
    </location>
</feature>
<evidence type="ECO:0000256" key="5">
    <source>
        <dbReference type="ARBA" id="ARBA00023136"/>
    </source>
</evidence>
<feature type="transmembrane region" description="Helical" evidence="6">
    <location>
        <begin position="407"/>
        <end position="425"/>
    </location>
</feature>
<dbReference type="AlphaFoldDB" id="A0A1W2G6C4"/>
<accession>A0A1W2G6C4</accession>
<evidence type="ECO:0000256" key="4">
    <source>
        <dbReference type="ARBA" id="ARBA00022989"/>
    </source>
</evidence>
<dbReference type="PANTHER" id="PTHR23519:SF1">
    <property type="entry name" value="AUTOPHAGY-RELATED PROTEIN 22"/>
    <property type="match status" value="1"/>
</dbReference>
<keyword evidence="4 6" id="KW-1133">Transmembrane helix</keyword>
<dbReference type="InterPro" id="IPR050495">
    <property type="entry name" value="ATG22/LtaA_families"/>
</dbReference>
<evidence type="ECO:0000256" key="6">
    <source>
        <dbReference type="SAM" id="Phobius"/>
    </source>
</evidence>
<dbReference type="STRING" id="692418.SAMN04488029_0492"/>
<feature type="transmembrane region" description="Helical" evidence="6">
    <location>
        <begin position="158"/>
        <end position="178"/>
    </location>
</feature>
<evidence type="ECO:0000313" key="8">
    <source>
        <dbReference type="Proteomes" id="UP000192472"/>
    </source>
</evidence>
<dbReference type="PANTHER" id="PTHR23519">
    <property type="entry name" value="AUTOPHAGY-RELATED PROTEIN 22"/>
    <property type="match status" value="1"/>
</dbReference>
<evidence type="ECO:0000256" key="1">
    <source>
        <dbReference type="ARBA" id="ARBA00004127"/>
    </source>
</evidence>
<organism evidence="7 8">
    <name type="scientific">Reichenbachiella faecimaris</name>
    <dbReference type="NCBI Taxonomy" id="692418"/>
    <lineage>
        <taxon>Bacteria</taxon>
        <taxon>Pseudomonadati</taxon>
        <taxon>Bacteroidota</taxon>
        <taxon>Cytophagia</taxon>
        <taxon>Cytophagales</taxon>
        <taxon>Reichenbachiellaceae</taxon>
        <taxon>Reichenbachiella</taxon>
    </lineage>
</organism>
<comment type="subcellular location">
    <subcellularLocation>
        <location evidence="1">Endomembrane system</location>
        <topology evidence="1">Multi-pass membrane protein</topology>
    </subcellularLocation>
</comment>
<evidence type="ECO:0000313" key="7">
    <source>
        <dbReference type="EMBL" id="SMD32151.1"/>
    </source>
</evidence>
<feature type="transmembrane region" description="Helical" evidence="6">
    <location>
        <begin position="376"/>
        <end position="395"/>
    </location>
</feature>
<feature type="transmembrane region" description="Helical" evidence="6">
    <location>
        <begin position="283"/>
        <end position="302"/>
    </location>
</feature>
<dbReference type="Gene3D" id="1.20.1250.20">
    <property type="entry name" value="MFS general substrate transporter like domains"/>
    <property type="match status" value="1"/>
</dbReference>
<keyword evidence="8" id="KW-1185">Reference proteome</keyword>
<evidence type="ECO:0000256" key="2">
    <source>
        <dbReference type="ARBA" id="ARBA00022448"/>
    </source>
</evidence>
<feature type="transmembrane region" description="Helical" evidence="6">
    <location>
        <begin position="118"/>
        <end position="137"/>
    </location>
</feature>
<dbReference type="InterPro" id="IPR024671">
    <property type="entry name" value="Atg22-like"/>
</dbReference>
<dbReference type="Proteomes" id="UP000192472">
    <property type="component" value="Unassembled WGS sequence"/>
</dbReference>
<dbReference type="GO" id="GO:0012505">
    <property type="term" value="C:endomembrane system"/>
    <property type="evidence" value="ECO:0007669"/>
    <property type="project" value="UniProtKB-SubCell"/>
</dbReference>
<sequence length="434" mass="48767">MSMNKNKKIQQAWCMYDWANSAYLLVISSTLFPIYFNGVTRGAFESEKVIFFGFEVTNTVLYSYAIAASFLIVAFISPWLSGMADYGGKKKFFLKLFTYLGAISTAGLFWFRGDNVEYGIICSVLAGVGYSGSLVFYNSYLPEITTESEYDQLSAKGYAYGYIGSVLLLLVSFAMIIMHETLGFEAESAVVRLSFLLVGMWWLGFAQYSFYYLPNHTSRQRKDENLFLKGVKELKIVFHSLKDLKVMKVYLLAFFFYSAGVQTVMHLAAIFGEKELRLEASKLIITITIIQLVAIAGAYLFASISRKYNNGISILSMLVIWIGVCGYAYVLHTEFQFYGLAVVVGLVMGGIQSMSRSTFSKLIPNNTIDNTSYFSFYDVVEKLSIVVGTFSFGFIEQLTGSMRNSTMALMLFFVVGVGLLLYSKIHKTNQISYV</sequence>
<feature type="transmembrane region" description="Helical" evidence="6">
    <location>
        <begin position="21"/>
        <end position="40"/>
    </location>
</feature>
<gene>
    <name evidence="7" type="ORF">SAMN04488029_0492</name>
</gene>
<dbReference type="EMBL" id="FWYF01000001">
    <property type="protein sequence ID" value="SMD32151.1"/>
    <property type="molecule type" value="Genomic_DNA"/>
</dbReference>
<keyword evidence="5 6" id="KW-0472">Membrane</keyword>
<proteinExistence type="predicted"/>
<protein>
    <submittedName>
        <fullName evidence="7">MFS transporter, UMF1 family</fullName>
    </submittedName>
</protein>
<dbReference type="Pfam" id="PF11700">
    <property type="entry name" value="ATG22"/>
    <property type="match status" value="1"/>
</dbReference>
<name>A0A1W2G6C4_REIFA</name>
<feature type="transmembrane region" description="Helical" evidence="6">
    <location>
        <begin position="92"/>
        <end position="112"/>
    </location>
</feature>
<keyword evidence="2" id="KW-0813">Transport</keyword>
<feature type="transmembrane region" description="Helical" evidence="6">
    <location>
        <begin position="190"/>
        <end position="213"/>
    </location>
</feature>
<evidence type="ECO:0000256" key="3">
    <source>
        <dbReference type="ARBA" id="ARBA00022692"/>
    </source>
</evidence>
<keyword evidence="3 6" id="KW-0812">Transmembrane</keyword>
<dbReference type="SUPFAM" id="SSF103473">
    <property type="entry name" value="MFS general substrate transporter"/>
    <property type="match status" value="1"/>
</dbReference>